<evidence type="ECO:0000256" key="7">
    <source>
        <dbReference type="ARBA" id="ARBA00023242"/>
    </source>
</evidence>
<comment type="subcellular location">
    <subcellularLocation>
        <location evidence="1">Nucleus</location>
    </subcellularLocation>
</comment>
<dbReference type="Proteomes" id="UP000252519">
    <property type="component" value="Unassembled WGS sequence"/>
</dbReference>
<evidence type="ECO:0000256" key="3">
    <source>
        <dbReference type="ARBA" id="ARBA00022724"/>
    </source>
</evidence>
<proteinExistence type="predicted"/>
<sequence length="229" mass="25216">MTPLDALPYSQFLFYNELSRSVQDQMGLEGAQLFAQGGALDLTTSGFLPYSLVPPIAPPQFQAPHLLINESPDRNKQGRAYNPGRPLSMSDRERILRLYEKGHKISHIARIIGVTHSCVSKIMTRYRRTGSMYPRSYSTGVLASRQNSLDLAESSSDCSTSGNSEDWSSAQLLLKSSLQEEQQELVPKPPWNNSQGVEASARVATTSDAVTAEPPPPSRGKLSSYSIER</sequence>
<dbReference type="Pfam" id="PF00292">
    <property type="entry name" value="PAX"/>
    <property type="match status" value="1"/>
</dbReference>
<organism evidence="10 11">
    <name type="scientific">Ancylostoma caninum</name>
    <name type="common">Dog hookworm</name>
    <dbReference type="NCBI Taxonomy" id="29170"/>
    <lineage>
        <taxon>Eukaryota</taxon>
        <taxon>Metazoa</taxon>
        <taxon>Ecdysozoa</taxon>
        <taxon>Nematoda</taxon>
        <taxon>Chromadorea</taxon>
        <taxon>Rhabditida</taxon>
        <taxon>Rhabditina</taxon>
        <taxon>Rhabditomorpha</taxon>
        <taxon>Strongyloidea</taxon>
        <taxon>Ancylostomatidae</taxon>
        <taxon>Ancylostomatinae</taxon>
        <taxon>Ancylostoma</taxon>
    </lineage>
</organism>
<evidence type="ECO:0000256" key="5">
    <source>
        <dbReference type="ARBA" id="ARBA00023125"/>
    </source>
</evidence>
<evidence type="ECO:0000256" key="1">
    <source>
        <dbReference type="ARBA" id="ARBA00004123"/>
    </source>
</evidence>
<keyword evidence="4" id="KW-0805">Transcription regulation</keyword>
<dbReference type="SUPFAM" id="SSF46689">
    <property type="entry name" value="Homeodomain-like"/>
    <property type="match status" value="1"/>
</dbReference>
<dbReference type="GO" id="GO:0005634">
    <property type="term" value="C:nucleus"/>
    <property type="evidence" value="ECO:0007669"/>
    <property type="project" value="UniProtKB-SubCell"/>
</dbReference>
<keyword evidence="7" id="KW-0539">Nucleus</keyword>
<dbReference type="InterPro" id="IPR043565">
    <property type="entry name" value="PAX_fam"/>
</dbReference>
<keyword evidence="3" id="KW-0563">Paired box</keyword>
<evidence type="ECO:0000313" key="11">
    <source>
        <dbReference type="Proteomes" id="UP000252519"/>
    </source>
</evidence>
<dbReference type="GO" id="GO:0000978">
    <property type="term" value="F:RNA polymerase II cis-regulatory region sequence-specific DNA binding"/>
    <property type="evidence" value="ECO:0007669"/>
    <property type="project" value="TreeGrafter"/>
</dbReference>
<name>A0A368GX19_ANCCA</name>
<evidence type="ECO:0000256" key="2">
    <source>
        <dbReference type="ARBA" id="ARBA00022473"/>
    </source>
</evidence>
<dbReference type="PANTHER" id="PTHR45636">
    <property type="entry name" value="PAIRED BOX PROTEIN PAX-6-RELATED-RELATED"/>
    <property type="match status" value="1"/>
</dbReference>
<dbReference type="GO" id="GO:0000981">
    <property type="term" value="F:DNA-binding transcription factor activity, RNA polymerase II-specific"/>
    <property type="evidence" value="ECO:0007669"/>
    <property type="project" value="TreeGrafter"/>
</dbReference>
<accession>A0A368GX19</accession>
<dbReference type="SMART" id="SM00351">
    <property type="entry name" value="PAX"/>
    <property type="match status" value="1"/>
</dbReference>
<comment type="caution">
    <text evidence="10">The sequence shown here is derived from an EMBL/GenBank/DDBJ whole genome shotgun (WGS) entry which is preliminary data.</text>
</comment>
<dbReference type="PRINTS" id="PR00027">
    <property type="entry name" value="PAIREDBOX"/>
</dbReference>
<evidence type="ECO:0000259" key="9">
    <source>
        <dbReference type="PROSITE" id="PS51057"/>
    </source>
</evidence>
<reference evidence="10 11" key="1">
    <citation type="submission" date="2014-10" db="EMBL/GenBank/DDBJ databases">
        <title>Draft genome of the hookworm Ancylostoma caninum.</title>
        <authorList>
            <person name="Mitreva M."/>
        </authorList>
    </citation>
    <scope>NUCLEOTIDE SEQUENCE [LARGE SCALE GENOMIC DNA]</scope>
    <source>
        <strain evidence="10 11">Baltimore</strain>
    </source>
</reference>
<evidence type="ECO:0000256" key="8">
    <source>
        <dbReference type="SAM" id="MobiDB-lite"/>
    </source>
</evidence>
<dbReference type="PANTHER" id="PTHR45636:SF42">
    <property type="entry name" value="PROTEIN CBR-NPAX-1"/>
    <property type="match status" value="1"/>
</dbReference>
<dbReference type="STRING" id="29170.A0A368GX19"/>
<feature type="compositionally biased region" description="Polar residues" evidence="8">
    <location>
        <begin position="191"/>
        <end position="209"/>
    </location>
</feature>
<protein>
    <submittedName>
        <fullName evidence="10">Paired box' domain protein</fullName>
    </submittedName>
</protein>
<dbReference type="Gene3D" id="1.10.10.10">
    <property type="entry name" value="Winged helix-like DNA-binding domain superfamily/Winged helix DNA-binding domain"/>
    <property type="match status" value="1"/>
</dbReference>
<evidence type="ECO:0000256" key="4">
    <source>
        <dbReference type="ARBA" id="ARBA00023015"/>
    </source>
</evidence>
<feature type="region of interest" description="Disordered" evidence="8">
    <location>
        <begin position="179"/>
        <end position="229"/>
    </location>
</feature>
<feature type="domain" description="Paired" evidence="9">
    <location>
        <begin position="70"/>
        <end position="207"/>
    </location>
</feature>
<evidence type="ECO:0000256" key="6">
    <source>
        <dbReference type="ARBA" id="ARBA00023163"/>
    </source>
</evidence>
<dbReference type="AlphaFoldDB" id="A0A368GX19"/>
<dbReference type="EMBL" id="JOJR01000041">
    <property type="protein sequence ID" value="RCN48902.1"/>
    <property type="molecule type" value="Genomic_DNA"/>
</dbReference>
<dbReference type="InterPro" id="IPR009057">
    <property type="entry name" value="Homeodomain-like_sf"/>
</dbReference>
<keyword evidence="2" id="KW-0217">Developmental protein</keyword>
<dbReference type="InterPro" id="IPR001523">
    <property type="entry name" value="Paired_dom"/>
</dbReference>
<dbReference type="PROSITE" id="PS51057">
    <property type="entry name" value="PAIRED_2"/>
    <property type="match status" value="1"/>
</dbReference>
<keyword evidence="6" id="KW-0804">Transcription</keyword>
<keyword evidence="5" id="KW-0238">DNA-binding</keyword>
<dbReference type="OrthoDB" id="5830779at2759"/>
<keyword evidence="11" id="KW-1185">Reference proteome</keyword>
<evidence type="ECO:0000313" key="10">
    <source>
        <dbReference type="EMBL" id="RCN48902.1"/>
    </source>
</evidence>
<gene>
    <name evidence="10" type="ORF">ANCCAN_05011</name>
</gene>
<dbReference type="InterPro" id="IPR036388">
    <property type="entry name" value="WH-like_DNA-bd_sf"/>
</dbReference>